<dbReference type="SUPFAM" id="SSF56954">
    <property type="entry name" value="Outer membrane efflux proteins (OEP)"/>
    <property type="match status" value="1"/>
</dbReference>
<evidence type="ECO:0000313" key="4">
    <source>
        <dbReference type="EMBL" id="QOP41133.1"/>
    </source>
</evidence>
<dbReference type="PROSITE" id="PS51257">
    <property type="entry name" value="PROKAR_LIPOPROTEIN"/>
    <property type="match status" value="1"/>
</dbReference>
<dbReference type="PANTHER" id="PTHR30203">
    <property type="entry name" value="OUTER MEMBRANE CATION EFFLUX PROTEIN"/>
    <property type="match status" value="1"/>
</dbReference>
<dbReference type="InterPro" id="IPR003423">
    <property type="entry name" value="OMP_efflux"/>
</dbReference>
<keyword evidence="2" id="KW-0472">Membrane</keyword>
<comment type="similarity">
    <text evidence="1 2">Belongs to the outer membrane factor (OMF) (TC 1.B.17) family.</text>
</comment>
<dbReference type="KEGG" id="smax:FJR03_05000"/>
<feature type="signal peptide" evidence="2">
    <location>
        <begin position="1"/>
        <end position="22"/>
    </location>
</feature>
<keyword evidence="3" id="KW-0175">Coiled coil</keyword>
<organism evidence="4 5">
    <name type="scientific">Sulfurimonas marina</name>
    <dbReference type="NCBI Taxonomy" id="2590551"/>
    <lineage>
        <taxon>Bacteria</taxon>
        <taxon>Pseudomonadati</taxon>
        <taxon>Campylobacterota</taxon>
        <taxon>Epsilonproteobacteria</taxon>
        <taxon>Campylobacterales</taxon>
        <taxon>Sulfurimonadaceae</taxon>
        <taxon>Sulfurimonas</taxon>
    </lineage>
</organism>
<comment type="subcellular location">
    <subcellularLocation>
        <location evidence="2">Cell membrane</location>
        <topology evidence="2">Lipid-anchor</topology>
    </subcellularLocation>
</comment>
<sequence>MKTKVLLALSASVLFFSACSLAPEYKKPQMQLPAAQKEINVNEEWFKTFNDQKLNLLIAEALKNNDDLKLAVANVQKARAQYDISDADLYPQLDLSGSALRQKRSVNAYPGFFGGLYNDFSMSASMSYEFDFWGKNSNQRDANLANFLAVDANKESLRISLITDVATYYFNLVAVEEQLKIAQESLKNYEESLAYREKQYKYGVIDSLTLAQSKAEAASVRTTIDALNVTKVKIQSSLVILLGRSPKEIFEGFIDTKTELPEFVKIPTTLPTNLLQNRPDVKIAEENLKAKTALIGVAKAAYFPNLSITGSYGFQSQKVSNLANSNSQVWGIGPSLYMPLFDFGRISASVKVTDAEQKAALIEYGKTVKNAYKEVFDSLQSIKAMQSKKESMEQEVAAYDEAYRVAKKKYAIGTTSYLDVLIAQNLLLNSQLAYVTTRSELLIEEATLYKALGGGWRSVKD</sequence>
<dbReference type="InterPro" id="IPR010131">
    <property type="entry name" value="MdtP/NodT-like"/>
</dbReference>
<evidence type="ECO:0000256" key="1">
    <source>
        <dbReference type="ARBA" id="ARBA00007613"/>
    </source>
</evidence>
<evidence type="ECO:0000256" key="3">
    <source>
        <dbReference type="SAM" id="Coils"/>
    </source>
</evidence>
<accession>A0A7M1AUM8</accession>
<dbReference type="Proteomes" id="UP000593910">
    <property type="component" value="Chromosome"/>
</dbReference>
<keyword evidence="2" id="KW-0564">Palmitate</keyword>
<keyword evidence="5" id="KW-1185">Reference proteome</keyword>
<name>A0A7M1AUM8_9BACT</name>
<evidence type="ECO:0000313" key="5">
    <source>
        <dbReference type="Proteomes" id="UP000593910"/>
    </source>
</evidence>
<protein>
    <submittedName>
        <fullName evidence="4">Efflux transporter outer membrane subunit</fullName>
    </submittedName>
</protein>
<dbReference type="GO" id="GO:0015562">
    <property type="term" value="F:efflux transmembrane transporter activity"/>
    <property type="evidence" value="ECO:0007669"/>
    <property type="project" value="InterPro"/>
</dbReference>
<dbReference type="RefSeq" id="WP_193114551.1">
    <property type="nucleotide sequence ID" value="NZ_CP041165.1"/>
</dbReference>
<gene>
    <name evidence="4" type="ORF">FJR03_05000</name>
</gene>
<keyword evidence="2" id="KW-0732">Signal</keyword>
<dbReference type="Pfam" id="PF02321">
    <property type="entry name" value="OEP"/>
    <property type="match status" value="2"/>
</dbReference>
<dbReference type="Gene3D" id="2.20.200.10">
    <property type="entry name" value="Outer membrane efflux proteins (OEP)"/>
    <property type="match status" value="1"/>
</dbReference>
<feature type="chain" id="PRO_5033112977" evidence="2">
    <location>
        <begin position="23"/>
        <end position="461"/>
    </location>
</feature>
<dbReference type="GO" id="GO:0005886">
    <property type="term" value="C:plasma membrane"/>
    <property type="evidence" value="ECO:0007669"/>
    <property type="project" value="UniProtKB-SubCell"/>
</dbReference>
<reference evidence="4 5" key="1">
    <citation type="submission" date="2019-06" db="EMBL/GenBank/DDBJ databases">
        <title>Sulfurimonas gotlandica sp. nov., a chemoautotrophic and psychrotolerant epsilonproteobacterium isolated from a pelagic redoxcline, and an emended description of the genus Sulfurimonas.</title>
        <authorList>
            <person name="Wang S."/>
            <person name="Jiang L."/>
            <person name="Shao Z."/>
        </authorList>
    </citation>
    <scope>NUCLEOTIDE SEQUENCE [LARGE SCALE GENOMIC DNA]</scope>
    <source>
        <strain evidence="4 5">B2</strain>
    </source>
</reference>
<keyword evidence="2" id="KW-0449">Lipoprotein</keyword>
<keyword evidence="2" id="KW-0812">Transmembrane</keyword>
<evidence type="ECO:0000256" key="2">
    <source>
        <dbReference type="RuleBase" id="RU362097"/>
    </source>
</evidence>
<proteinExistence type="inferred from homology"/>
<feature type="coiled-coil region" evidence="3">
    <location>
        <begin position="382"/>
        <end position="409"/>
    </location>
</feature>
<keyword evidence="2" id="KW-1134">Transmembrane beta strand</keyword>
<dbReference type="AlphaFoldDB" id="A0A7M1AUM8"/>
<dbReference type="EMBL" id="CP041165">
    <property type="protein sequence ID" value="QOP41133.1"/>
    <property type="molecule type" value="Genomic_DNA"/>
</dbReference>
<dbReference type="NCBIfam" id="TIGR01845">
    <property type="entry name" value="outer_NodT"/>
    <property type="match status" value="1"/>
</dbReference>
<dbReference type="Gene3D" id="1.20.1600.10">
    <property type="entry name" value="Outer membrane efflux proteins (OEP)"/>
    <property type="match status" value="1"/>
</dbReference>